<comment type="caution">
    <text evidence="1">The sequence shown here is derived from an EMBL/GenBank/DDBJ whole genome shotgun (WGS) entry which is preliminary data.</text>
</comment>
<proteinExistence type="predicted"/>
<accession>W6TZ44</accession>
<dbReference type="Proteomes" id="UP000019149">
    <property type="component" value="Unassembled WGS sequence"/>
</dbReference>
<dbReference type="EMBL" id="APAU02000413">
    <property type="protein sequence ID" value="EUB53998.1"/>
    <property type="molecule type" value="Genomic_DNA"/>
</dbReference>
<dbReference type="KEGG" id="egl:EGR_11144"/>
<evidence type="ECO:0000313" key="1">
    <source>
        <dbReference type="EMBL" id="EUB53998.1"/>
    </source>
</evidence>
<evidence type="ECO:0000313" key="2">
    <source>
        <dbReference type="Proteomes" id="UP000019149"/>
    </source>
</evidence>
<keyword evidence="2" id="KW-1185">Reference proteome</keyword>
<dbReference type="CTD" id="36346857"/>
<reference evidence="1 2" key="1">
    <citation type="journal article" date="2013" name="Nat. Genet.">
        <title>The genome of the hydatid tapeworm Echinococcus granulosus.</title>
        <authorList>
            <person name="Zheng H."/>
            <person name="Zhang W."/>
            <person name="Zhang L."/>
            <person name="Zhang Z."/>
            <person name="Li J."/>
            <person name="Lu G."/>
            <person name="Zhu Y."/>
            <person name="Wang Y."/>
            <person name="Huang Y."/>
            <person name="Liu J."/>
            <person name="Kang H."/>
            <person name="Chen J."/>
            <person name="Wang L."/>
            <person name="Chen A."/>
            <person name="Yu S."/>
            <person name="Gao Z."/>
            <person name="Jin L."/>
            <person name="Gu W."/>
            <person name="Wang Z."/>
            <person name="Zhao L."/>
            <person name="Shi B."/>
            <person name="Wen H."/>
            <person name="Lin R."/>
            <person name="Jones M.K."/>
            <person name="Brejova B."/>
            <person name="Vinar T."/>
            <person name="Zhao G."/>
            <person name="McManus D.P."/>
            <person name="Chen Z."/>
            <person name="Zhou Y."/>
            <person name="Wang S."/>
        </authorList>
    </citation>
    <scope>NUCLEOTIDE SEQUENCE [LARGE SCALE GENOMIC DNA]</scope>
</reference>
<organism evidence="1 2">
    <name type="scientific">Echinococcus granulosus</name>
    <name type="common">Hydatid tapeworm</name>
    <dbReference type="NCBI Taxonomy" id="6210"/>
    <lineage>
        <taxon>Eukaryota</taxon>
        <taxon>Metazoa</taxon>
        <taxon>Spiralia</taxon>
        <taxon>Lophotrochozoa</taxon>
        <taxon>Platyhelminthes</taxon>
        <taxon>Cestoda</taxon>
        <taxon>Eucestoda</taxon>
        <taxon>Cyclophyllidea</taxon>
        <taxon>Taeniidae</taxon>
        <taxon>Echinococcus</taxon>
        <taxon>Echinococcus granulosus group</taxon>
    </lineage>
</organism>
<sequence>MNPVICSPQILNPAFGISPLRFNYPTVSRKDNTFTIRSLKENDSSIPTAESKGSSEQLRRNAYFPPQIDRSQVMWDFVFMPGLGPEARSITTTLKSQPEIYNKTRKDVVLGKSGQFQLPSYVVSSDYTPFVLHMFCKKMRGCGCDGDIGCDDGSGLFGRAFGAPLVVEFMPDSPTRPLMLRKNSGVEIGVMTMEVRFVAAMDPDDFGEVTIRLTFFFSVVHCL</sequence>
<dbReference type="GeneID" id="36346857"/>
<protein>
    <submittedName>
        <fullName evidence="1">Uncharacterized protein</fullName>
    </submittedName>
</protein>
<gene>
    <name evidence="1" type="ORF">EGR_11144</name>
</gene>
<dbReference type="AlphaFoldDB" id="W6TZ44"/>
<dbReference type="OrthoDB" id="200948at2759"/>
<dbReference type="RefSeq" id="XP_024345194.1">
    <property type="nucleotide sequence ID" value="XM_024500391.1"/>
</dbReference>
<name>W6TZ44_ECHGR</name>